<dbReference type="PANTHER" id="PTHR10010">
    <property type="entry name" value="SOLUTE CARRIER FAMILY 34 SODIUM PHOSPHATE , MEMBER 2-RELATED"/>
    <property type="match status" value="1"/>
</dbReference>
<proteinExistence type="predicted"/>
<evidence type="ECO:0000313" key="7">
    <source>
        <dbReference type="EMBL" id="MTJ04487.1"/>
    </source>
</evidence>
<keyword evidence="2" id="KW-1003">Cell membrane</keyword>
<feature type="transmembrane region" description="Helical" evidence="6">
    <location>
        <begin position="276"/>
        <end position="300"/>
    </location>
</feature>
<feature type="transmembrane region" description="Helical" evidence="6">
    <location>
        <begin position="6"/>
        <end position="26"/>
    </location>
</feature>
<feature type="transmembrane region" description="Helical" evidence="6">
    <location>
        <begin position="218"/>
        <end position="236"/>
    </location>
</feature>
<feature type="transmembrane region" description="Helical" evidence="6">
    <location>
        <begin position="248"/>
        <end position="270"/>
    </location>
</feature>
<comment type="subcellular location">
    <subcellularLocation>
        <location evidence="1">Cell membrane</location>
        <topology evidence="1">Multi-pass membrane protein</topology>
    </subcellularLocation>
</comment>
<evidence type="ECO:0000313" key="8">
    <source>
        <dbReference type="Proteomes" id="UP000483078"/>
    </source>
</evidence>
<dbReference type="Proteomes" id="UP000483078">
    <property type="component" value="Unassembled WGS sequence"/>
</dbReference>
<dbReference type="GO" id="GO:0044341">
    <property type="term" value="P:sodium-dependent phosphate transport"/>
    <property type="evidence" value="ECO:0007669"/>
    <property type="project" value="InterPro"/>
</dbReference>
<sequence>MAGDIYLVLGGIGMFLFGMKIMTEALREASGRRLRVLLARSTRTPLSGVATGAAATAAVQSSSATTVMTVGFVGAGLLSLPQSLGILYGANIGTTATGWMVTLLGFKLHLGSVAMPALFVASLVALLTTGRRARIGRVAAGLCLLFIGLDLMQDGAARFGDAVTPQSLPGAGMWAQVQLLAIGLAMTLIMQSSSAALAVVLVFLGSGAIAFAQAAAMVIGMNLGTTFTAMLATLGGSRAMRQTAVANLMFNAGTAVVAFPLLGLSAPLFAQVAAGAGAQTALVAFHTTFNVVGAMIFLPITARFGRLVQRLIPEQRPGDPAEALDPALLSDESAAMDALHTVLSKLACEAFSALGKALSPSPDMRALAAVDARVRPALERAEAYAARIQIAPDHAHARERHAALLHQADHLTRMLRRMERRAMIAVLLDDPGVARAARLFGATLARAASEGQPATQASRLAWLSGYVARRANRHRRATLLREHVGTISVADMFERTDAMRWLHRTVDHAERIANYDGTASNAAPSLAQSED</sequence>
<evidence type="ECO:0000256" key="1">
    <source>
        <dbReference type="ARBA" id="ARBA00004651"/>
    </source>
</evidence>
<keyword evidence="3 6" id="KW-0812">Transmembrane</keyword>
<dbReference type="NCBIfam" id="NF037997">
    <property type="entry name" value="Na_Pi_symport"/>
    <property type="match status" value="1"/>
</dbReference>
<keyword evidence="5 6" id="KW-0472">Membrane</keyword>
<dbReference type="PANTHER" id="PTHR10010:SF46">
    <property type="entry name" value="SODIUM-DEPENDENT PHOSPHATE TRANSPORT PROTEIN 2B"/>
    <property type="match status" value="1"/>
</dbReference>
<evidence type="ECO:0000256" key="4">
    <source>
        <dbReference type="ARBA" id="ARBA00022989"/>
    </source>
</evidence>
<feature type="transmembrane region" description="Helical" evidence="6">
    <location>
        <begin position="108"/>
        <end position="128"/>
    </location>
</feature>
<evidence type="ECO:0000256" key="6">
    <source>
        <dbReference type="SAM" id="Phobius"/>
    </source>
</evidence>
<dbReference type="InterPro" id="IPR003841">
    <property type="entry name" value="Na/Pi_transpt"/>
</dbReference>
<dbReference type="GO" id="GO:0005886">
    <property type="term" value="C:plasma membrane"/>
    <property type="evidence" value="ECO:0007669"/>
    <property type="project" value="UniProtKB-SubCell"/>
</dbReference>
<organism evidence="7 8">
    <name type="scientific">Sediminimonas qiaohouensis</name>
    <dbReference type="NCBI Taxonomy" id="552061"/>
    <lineage>
        <taxon>Bacteria</taxon>
        <taxon>Pseudomonadati</taxon>
        <taxon>Pseudomonadota</taxon>
        <taxon>Alphaproteobacteria</taxon>
        <taxon>Rhodobacterales</taxon>
        <taxon>Roseobacteraceae</taxon>
        <taxon>Sediminimonas</taxon>
    </lineage>
</organism>
<evidence type="ECO:0000256" key="2">
    <source>
        <dbReference type="ARBA" id="ARBA00022475"/>
    </source>
</evidence>
<dbReference type="AlphaFoldDB" id="A0A7C9HC24"/>
<protein>
    <submittedName>
        <fullName evidence="7">Na/Pi cotransporter family protein</fullName>
    </submittedName>
</protein>
<dbReference type="RefSeq" id="WP_273249156.1">
    <property type="nucleotide sequence ID" value="NZ_VENJ01000009.1"/>
</dbReference>
<evidence type="ECO:0000256" key="3">
    <source>
        <dbReference type="ARBA" id="ARBA00022692"/>
    </source>
</evidence>
<comment type="caution">
    <text evidence="7">The sequence shown here is derived from an EMBL/GenBank/DDBJ whole genome shotgun (WGS) entry which is preliminary data.</text>
</comment>
<gene>
    <name evidence="7" type="ORF">FH759_07335</name>
</gene>
<name>A0A7C9HC24_9RHOB</name>
<reference evidence="7 8" key="1">
    <citation type="submission" date="2019-06" db="EMBL/GenBank/DDBJ databases">
        <title>Enrichment of Autotrophic Halophilic Microorganisms from Red Sea Brine Pool Using Microbial Electrosynthesis System.</title>
        <authorList>
            <person name="Alqahtani M.F."/>
            <person name="Bajracharya S."/>
            <person name="Katuri K.P."/>
            <person name="Ali M."/>
            <person name="Saikaly P.E."/>
        </authorList>
    </citation>
    <scope>NUCLEOTIDE SEQUENCE [LARGE SCALE GENOMIC DNA]</scope>
    <source>
        <strain evidence="7">MES6</strain>
    </source>
</reference>
<evidence type="ECO:0000256" key="5">
    <source>
        <dbReference type="ARBA" id="ARBA00023136"/>
    </source>
</evidence>
<dbReference type="GO" id="GO:0005436">
    <property type="term" value="F:sodium:phosphate symporter activity"/>
    <property type="evidence" value="ECO:0007669"/>
    <property type="project" value="InterPro"/>
</dbReference>
<dbReference type="Pfam" id="PF02690">
    <property type="entry name" value="Na_Pi_cotrans"/>
    <property type="match status" value="2"/>
</dbReference>
<accession>A0A7C9HC24</accession>
<feature type="transmembrane region" description="Helical" evidence="6">
    <location>
        <begin position="67"/>
        <end position="88"/>
    </location>
</feature>
<dbReference type="EMBL" id="VENJ01000009">
    <property type="protein sequence ID" value="MTJ04487.1"/>
    <property type="molecule type" value="Genomic_DNA"/>
</dbReference>
<keyword evidence="4 6" id="KW-1133">Transmembrane helix</keyword>